<dbReference type="Proteomes" id="UP000181992">
    <property type="component" value="Unassembled WGS sequence"/>
</dbReference>
<evidence type="ECO:0000256" key="1">
    <source>
        <dbReference type="SAM" id="Phobius"/>
    </source>
</evidence>
<feature type="transmembrane region" description="Helical" evidence="1">
    <location>
        <begin position="56"/>
        <end position="74"/>
    </location>
</feature>
<evidence type="ECO:0000313" key="3">
    <source>
        <dbReference type="Proteomes" id="UP000181992"/>
    </source>
</evidence>
<organism evidence="2 3">
    <name type="scientific">Candidatus Nomurabacteria bacterium CG1_02_43_90</name>
    <dbReference type="NCBI Taxonomy" id="1805281"/>
    <lineage>
        <taxon>Bacteria</taxon>
        <taxon>Candidatus Nomuraibacteriota</taxon>
    </lineage>
</organism>
<sequence>MSKNSELHKKICAVNLYQKSALEYGETYREHFLEQYKVAIEGLDYTSKWKHIVNNYFLTIHTALLAGISLSVTRTDMSLAILTHDVIPFVGAGIALSWFITIRGYNEVLATKFSILHCIETELPLALYATEWEILNASYKNPHRAARIDPLVPLFFVIFYIAIFLFVK</sequence>
<dbReference type="STRING" id="1805281.AUJ77_02125"/>
<name>A0A1J4V5M2_9BACT</name>
<dbReference type="Pfam" id="PF24838">
    <property type="entry name" value="8xMP"/>
    <property type="match status" value="1"/>
</dbReference>
<dbReference type="EMBL" id="MNVN01000015">
    <property type="protein sequence ID" value="OIO30585.1"/>
    <property type="molecule type" value="Genomic_DNA"/>
</dbReference>
<feature type="transmembrane region" description="Helical" evidence="1">
    <location>
        <begin position="86"/>
        <end position="105"/>
    </location>
</feature>
<keyword evidence="1" id="KW-0472">Membrane</keyword>
<accession>A0A1J4V5M2</accession>
<keyword evidence="1" id="KW-1133">Transmembrane helix</keyword>
<gene>
    <name evidence="2" type="ORF">AUJ77_02125</name>
</gene>
<proteinExistence type="predicted"/>
<dbReference type="AlphaFoldDB" id="A0A1J4V5M2"/>
<evidence type="ECO:0000313" key="2">
    <source>
        <dbReference type="EMBL" id="OIO30585.1"/>
    </source>
</evidence>
<protein>
    <submittedName>
        <fullName evidence="2">Uncharacterized protein</fullName>
    </submittedName>
</protein>
<feature type="transmembrane region" description="Helical" evidence="1">
    <location>
        <begin position="148"/>
        <end position="167"/>
    </location>
</feature>
<dbReference type="InterPro" id="IPR056918">
    <property type="entry name" value="8xMP"/>
</dbReference>
<reference evidence="2 3" key="1">
    <citation type="journal article" date="2016" name="Environ. Microbiol.">
        <title>Genomic resolution of a cold subsurface aquifer community provides metabolic insights for novel microbes adapted to high CO concentrations.</title>
        <authorList>
            <person name="Probst A.J."/>
            <person name="Castelle C.J."/>
            <person name="Singh A."/>
            <person name="Brown C.T."/>
            <person name="Anantharaman K."/>
            <person name="Sharon I."/>
            <person name="Hug L.A."/>
            <person name="Burstein D."/>
            <person name="Emerson J.B."/>
            <person name="Thomas B.C."/>
            <person name="Banfield J.F."/>
        </authorList>
    </citation>
    <scope>NUCLEOTIDE SEQUENCE [LARGE SCALE GENOMIC DNA]</scope>
    <source>
        <strain evidence="2">CG1_02_43_90</strain>
    </source>
</reference>
<comment type="caution">
    <text evidence="2">The sequence shown here is derived from an EMBL/GenBank/DDBJ whole genome shotgun (WGS) entry which is preliminary data.</text>
</comment>
<keyword evidence="1" id="KW-0812">Transmembrane</keyword>